<organism evidence="2">
    <name type="scientific">uncultured Anaerotruncus sp</name>
    <dbReference type="NCBI Taxonomy" id="905011"/>
    <lineage>
        <taxon>Bacteria</taxon>
        <taxon>Bacillati</taxon>
        <taxon>Bacillota</taxon>
        <taxon>Clostridia</taxon>
        <taxon>Eubacteriales</taxon>
        <taxon>Oscillospiraceae</taxon>
        <taxon>Anaerotruncus</taxon>
        <taxon>environmental samples</taxon>
    </lineage>
</organism>
<keyword evidence="1" id="KW-1133">Transmembrane helix</keyword>
<evidence type="ECO:0000256" key="1">
    <source>
        <dbReference type="SAM" id="Phobius"/>
    </source>
</evidence>
<dbReference type="EMBL" id="CACRSL010000003">
    <property type="protein sequence ID" value="VYT18911.1"/>
    <property type="molecule type" value="Genomic_DNA"/>
</dbReference>
<keyword evidence="1" id="KW-0812">Transmembrane</keyword>
<keyword evidence="1" id="KW-0472">Membrane</keyword>
<proteinExistence type="predicted"/>
<name>A0A6N2URR5_9FIRM</name>
<evidence type="ECO:0000313" key="2">
    <source>
        <dbReference type="EMBL" id="VYT18911.1"/>
    </source>
</evidence>
<feature type="transmembrane region" description="Helical" evidence="1">
    <location>
        <begin position="6"/>
        <end position="23"/>
    </location>
</feature>
<sequence length="36" mass="4441">MDEDFIWMIFCLVTAFVVSGYLQRRFDVRRQKKEGR</sequence>
<gene>
    <name evidence="2" type="ORF">AULFYP135_02028</name>
</gene>
<reference evidence="2" key="1">
    <citation type="submission" date="2019-11" db="EMBL/GenBank/DDBJ databases">
        <authorList>
            <person name="Feng L."/>
        </authorList>
    </citation>
    <scope>NUCLEOTIDE SEQUENCE</scope>
    <source>
        <strain evidence="2">AundefinedLFYP135</strain>
    </source>
</reference>
<protein>
    <submittedName>
        <fullName evidence="2">Uncharacterized protein</fullName>
    </submittedName>
</protein>
<dbReference type="AlphaFoldDB" id="A0A6N2URR5"/>
<accession>A0A6N2URR5</accession>